<dbReference type="EMBL" id="CAJPEX010003408">
    <property type="protein sequence ID" value="CAG0922200.1"/>
    <property type="molecule type" value="Genomic_DNA"/>
</dbReference>
<feature type="signal peptide" evidence="1">
    <location>
        <begin position="1"/>
        <end position="24"/>
    </location>
</feature>
<dbReference type="InterPro" id="IPR051057">
    <property type="entry name" value="PI-PLC_domain"/>
</dbReference>
<dbReference type="PANTHER" id="PTHR13593">
    <property type="match status" value="1"/>
</dbReference>
<protein>
    <recommendedName>
        <fullName evidence="4">PI-PLC X domain-containing protein 1</fullName>
    </recommendedName>
</protein>
<dbReference type="Gene3D" id="3.20.20.190">
    <property type="entry name" value="Phosphatidylinositol (PI) phosphodiesterase"/>
    <property type="match status" value="1"/>
</dbReference>
<keyword evidence="1" id="KW-0732">Signal</keyword>
<sequence length="513" mass="58068">MRNWRAKFLLVLVGLSSLSAFSVGTDFTARQSENSAEPTASKCDQNVPIVYLTINPALVTKGLFSRGSRQLQMNWSLCGHLTNSADSIRLYNTNPAKMRPIELDSQALEKVFPNIVGRHATKVQVPEFEFGDRDLTSNASDPKTQRMHLKLPLQDSVLTERAFGATYLRESLSSLMLSEVALPGTHNSGAYSQYTDFLSQVVRKKFLIAQEESIFNQLVLGIRYLDLRVGYYPESPEKFFLNHDKIRIMPLKTIFDQVTRFMAATNEILVLDFHRFPVGFNAEAHQQLVEMIKAQPSWSTLALPESTLGTNITLGEMWAGGHRLFIAYEDEVVENGQHLLWENVIHLWANTAHIFQLKDYLSKRFALDVSFLQGRVLFTANAFLTPQVNDLVSGLQSPGLRDLAEKVSNAGLDKWFSTIWRSAFTIVSTDFFMGNRMIKLCTEVNLERAAAARRSSLVRRQTSSIEQEARYNDYVVKSSLFKSVPDWIVVRYVKTPSGLTPQRVRIVSQVEPN</sequence>
<dbReference type="Proteomes" id="UP000678499">
    <property type="component" value="Unassembled WGS sequence"/>
</dbReference>
<dbReference type="InterPro" id="IPR017946">
    <property type="entry name" value="PLC-like_Pdiesterase_TIM-brl"/>
</dbReference>
<dbReference type="GO" id="GO:0008081">
    <property type="term" value="F:phosphoric diester hydrolase activity"/>
    <property type="evidence" value="ECO:0007669"/>
    <property type="project" value="InterPro"/>
</dbReference>
<feature type="chain" id="PRO_5036210350" description="PI-PLC X domain-containing protein 1" evidence="1">
    <location>
        <begin position="25"/>
        <end position="513"/>
    </location>
</feature>
<evidence type="ECO:0000256" key="1">
    <source>
        <dbReference type="SAM" id="SignalP"/>
    </source>
</evidence>
<dbReference type="OrthoDB" id="1046782at2759"/>
<dbReference type="EMBL" id="OA885445">
    <property type="protein sequence ID" value="CAD7282048.1"/>
    <property type="molecule type" value="Genomic_DNA"/>
</dbReference>
<name>A0A7R9BXG7_9CRUS</name>
<gene>
    <name evidence="2" type="ORF">NMOB1V02_LOCUS9680</name>
</gene>
<dbReference type="GO" id="GO:0006629">
    <property type="term" value="P:lipid metabolic process"/>
    <property type="evidence" value="ECO:0007669"/>
    <property type="project" value="InterPro"/>
</dbReference>
<evidence type="ECO:0008006" key="4">
    <source>
        <dbReference type="Google" id="ProtNLM"/>
    </source>
</evidence>
<keyword evidence="3" id="KW-1185">Reference proteome</keyword>
<proteinExistence type="predicted"/>
<organism evidence="2">
    <name type="scientific">Notodromas monacha</name>
    <dbReference type="NCBI Taxonomy" id="399045"/>
    <lineage>
        <taxon>Eukaryota</taxon>
        <taxon>Metazoa</taxon>
        <taxon>Ecdysozoa</taxon>
        <taxon>Arthropoda</taxon>
        <taxon>Crustacea</taxon>
        <taxon>Oligostraca</taxon>
        <taxon>Ostracoda</taxon>
        <taxon>Podocopa</taxon>
        <taxon>Podocopida</taxon>
        <taxon>Cypridocopina</taxon>
        <taxon>Cypridoidea</taxon>
        <taxon>Cyprididae</taxon>
        <taxon>Notodromas</taxon>
    </lineage>
</organism>
<dbReference type="AlphaFoldDB" id="A0A7R9BXG7"/>
<evidence type="ECO:0000313" key="3">
    <source>
        <dbReference type="Proteomes" id="UP000678499"/>
    </source>
</evidence>
<accession>A0A7R9BXG7</accession>
<reference evidence="2" key="1">
    <citation type="submission" date="2020-11" db="EMBL/GenBank/DDBJ databases">
        <authorList>
            <person name="Tran Van P."/>
        </authorList>
    </citation>
    <scope>NUCLEOTIDE SEQUENCE</scope>
</reference>
<dbReference type="PANTHER" id="PTHR13593:SF103">
    <property type="entry name" value="RE10370P"/>
    <property type="match status" value="1"/>
</dbReference>
<dbReference type="SUPFAM" id="SSF51695">
    <property type="entry name" value="PLC-like phosphodiesterases"/>
    <property type="match status" value="1"/>
</dbReference>
<evidence type="ECO:0000313" key="2">
    <source>
        <dbReference type="EMBL" id="CAD7282048.1"/>
    </source>
</evidence>